<dbReference type="RefSeq" id="WP_038072625.1">
    <property type="nucleotide sequence ID" value="NZ_AUND01000001.1"/>
</dbReference>
<evidence type="ECO:0000259" key="5">
    <source>
        <dbReference type="SMART" id="SM00347"/>
    </source>
</evidence>
<dbReference type="AlphaFoldDB" id="A0A074JKX9"/>
<dbReference type="PANTHER" id="PTHR38465:SF1">
    <property type="entry name" value="HTH-TYPE TRANSCRIPTIONAL REGULATOR MJ1563-RELATED"/>
    <property type="match status" value="1"/>
</dbReference>
<dbReference type="GO" id="GO:0003677">
    <property type="term" value="F:DNA binding"/>
    <property type="evidence" value="ECO:0007669"/>
    <property type="project" value="UniProtKB-KW"/>
</dbReference>
<feature type="domain" description="HTH marR-type" evidence="5">
    <location>
        <begin position="12"/>
        <end position="113"/>
    </location>
</feature>
<dbReference type="eggNOG" id="COG1510">
    <property type="taxonomic scope" value="Bacteria"/>
</dbReference>
<feature type="compositionally biased region" description="Basic residues" evidence="4">
    <location>
        <begin position="162"/>
        <end position="173"/>
    </location>
</feature>
<keyword evidence="7" id="KW-1185">Reference proteome</keyword>
<dbReference type="STRING" id="1353537.TP2_01650"/>
<evidence type="ECO:0000313" key="7">
    <source>
        <dbReference type="Proteomes" id="UP000027432"/>
    </source>
</evidence>
<dbReference type="InterPro" id="IPR036390">
    <property type="entry name" value="WH_DNA-bd_sf"/>
</dbReference>
<dbReference type="GO" id="GO:0003700">
    <property type="term" value="F:DNA-binding transcription factor activity"/>
    <property type="evidence" value="ECO:0007669"/>
    <property type="project" value="InterPro"/>
</dbReference>
<evidence type="ECO:0000256" key="3">
    <source>
        <dbReference type="ARBA" id="ARBA00023163"/>
    </source>
</evidence>
<dbReference type="InterPro" id="IPR052362">
    <property type="entry name" value="HTH-GbsR_regulator"/>
</dbReference>
<dbReference type="OrthoDB" id="9792628at2"/>
<dbReference type="SUPFAM" id="SSF46785">
    <property type="entry name" value="Winged helix' DNA-binding domain"/>
    <property type="match status" value="1"/>
</dbReference>
<dbReference type="PANTHER" id="PTHR38465">
    <property type="entry name" value="HTH-TYPE TRANSCRIPTIONAL REGULATOR MJ1563-RELATED"/>
    <property type="match status" value="1"/>
</dbReference>
<dbReference type="InterPro" id="IPR011991">
    <property type="entry name" value="ArsR-like_HTH"/>
</dbReference>
<dbReference type="Gene3D" id="1.10.10.10">
    <property type="entry name" value="Winged helix-like DNA-binding domain superfamily/Winged helix DNA-binding domain"/>
    <property type="match status" value="1"/>
</dbReference>
<dbReference type="EMBL" id="AUND01000001">
    <property type="protein sequence ID" value="KEO56253.1"/>
    <property type="molecule type" value="Genomic_DNA"/>
</dbReference>
<keyword evidence="3" id="KW-0804">Transcription</keyword>
<comment type="caution">
    <text evidence="6">The sequence shown here is derived from an EMBL/GenBank/DDBJ whole genome shotgun (WGS) entry which is preliminary data.</text>
</comment>
<dbReference type="Proteomes" id="UP000027432">
    <property type="component" value="Unassembled WGS sequence"/>
</dbReference>
<accession>A0A074JKX9</accession>
<dbReference type="SMART" id="SM00347">
    <property type="entry name" value="HTH_MARR"/>
    <property type="match status" value="1"/>
</dbReference>
<keyword evidence="1" id="KW-0805">Transcription regulation</keyword>
<dbReference type="CDD" id="cd00090">
    <property type="entry name" value="HTH_ARSR"/>
    <property type="match status" value="1"/>
</dbReference>
<evidence type="ECO:0000256" key="4">
    <source>
        <dbReference type="SAM" id="MobiDB-lite"/>
    </source>
</evidence>
<evidence type="ECO:0000313" key="6">
    <source>
        <dbReference type="EMBL" id="KEO56253.1"/>
    </source>
</evidence>
<gene>
    <name evidence="6" type="ORF">TP2_01650</name>
</gene>
<dbReference type="Pfam" id="PF12802">
    <property type="entry name" value="MarR_2"/>
    <property type="match status" value="1"/>
</dbReference>
<proteinExistence type="predicted"/>
<evidence type="ECO:0000256" key="1">
    <source>
        <dbReference type="ARBA" id="ARBA00023015"/>
    </source>
</evidence>
<protein>
    <recommendedName>
        <fullName evidence="5">HTH marR-type domain-containing protein</fullName>
    </recommendedName>
</protein>
<dbReference type="InterPro" id="IPR036388">
    <property type="entry name" value="WH-like_DNA-bd_sf"/>
</dbReference>
<sequence>MIDTDLPEAFAELAPRFGFSRPAGRCLGAIWRAAQAPSADDLVDQLALSRSNVSTALKELREAGLIQAARSPGSRKDFFVAPTDPWEMARLMIAERERRVIGPARDQLSALEARSADPRAAALCEVLDAISGFMQALTRLDPGELASHVDPARGGGKPEKPRPKKKKKKAAQA</sequence>
<name>A0A074JKX9_9RHOB</name>
<reference evidence="6 7" key="1">
    <citation type="submission" date="2013-07" db="EMBL/GenBank/DDBJ databases">
        <title>Thioclava pacifica DSM 10166 Genome Sequencing.</title>
        <authorList>
            <person name="Lai Q."/>
            <person name="Shao Z."/>
        </authorList>
    </citation>
    <scope>NUCLEOTIDE SEQUENCE [LARGE SCALE GENOMIC DNA]</scope>
    <source>
        <strain evidence="6 7">DSM 10166</strain>
    </source>
</reference>
<evidence type="ECO:0000256" key="2">
    <source>
        <dbReference type="ARBA" id="ARBA00023125"/>
    </source>
</evidence>
<keyword evidence="2" id="KW-0238">DNA-binding</keyword>
<dbReference type="InterPro" id="IPR000835">
    <property type="entry name" value="HTH_MarR-typ"/>
</dbReference>
<feature type="region of interest" description="Disordered" evidence="4">
    <location>
        <begin position="143"/>
        <end position="173"/>
    </location>
</feature>
<organism evidence="6 7">
    <name type="scientific">Thioclava pacifica DSM 10166</name>
    <dbReference type="NCBI Taxonomy" id="1353537"/>
    <lineage>
        <taxon>Bacteria</taxon>
        <taxon>Pseudomonadati</taxon>
        <taxon>Pseudomonadota</taxon>
        <taxon>Alphaproteobacteria</taxon>
        <taxon>Rhodobacterales</taxon>
        <taxon>Paracoccaceae</taxon>
        <taxon>Thioclava</taxon>
    </lineage>
</organism>